<keyword evidence="1 5" id="KW-0808">Transferase</keyword>
<dbReference type="GO" id="GO:0016747">
    <property type="term" value="F:acyltransferase activity, transferring groups other than amino-acyl groups"/>
    <property type="evidence" value="ECO:0007669"/>
    <property type="project" value="InterPro"/>
</dbReference>
<feature type="region of interest" description="Disordered" evidence="3">
    <location>
        <begin position="160"/>
        <end position="203"/>
    </location>
</feature>
<keyword evidence="6" id="KW-1185">Reference proteome</keyword>
<evidence type="ECO:0000313" key="5">
    <source>
        <dbReference type="EMBL" id="NYJ01031.1"/>
    </source>
</evidence>
<feature type="domain" description="N-acetyltransferase" evidence="4">
    <location>
        <begin position="6"/>
        <end position="164"/>
    </location>
</feature>
<protein>
    <submittedName>
        <fullName evidence="5">GNAT superfamily N-acetyltransferase</fullName>
    </submittedName>
</protein>
<reference evidence="5 6" key="1">
    <citation type="submission" date="2020-07" db="EMBL/GenBank/DDBJ databases">
        <title>Sequencing the genomes of 1000 actinobacteria strains.</title>
        <authorList>
            <person name="Klenk H.-P."/>
        </authorList>
    </citation>
    <scope>NUCLEOTIDE SEQUENCE [LARGE SCALE GENOMIC DNA]</scope>
    <source>
        <strain evidence="5 6">DSM 103833</strain>
    </source>
</reference>
<sequence length="203" mass="21674">MSRTSVATRLACREDAPALAELWGDLMRRADRSEQVADLELVIKDAAASPEQRLVVAEVDGQVAGAIYLRLGTVSPINLEPCVQSIHPRVFDHVRRHGAGRALVEAAAAFAEESGVLHLATAVPAQSRDANRFMARIGLAPVATYRVGPTSVVRSRITPQRPAEAGAGRNLSKVLAARRSQRRARGGAEQPPLTGEQPPVAPD</sequence>
<evidence type="ECO:0000256" key="3">
    <source>
        <dbReference type="SAM" id="MobiDB-lite"/>
    </source>
</evidence>
<comment type="caution">
    <text evidence="5">The sequence shown here is derived from an EMBL/GenBank/DDBJ whole genome shotgun (WGS) entry which is preliminary data.</text>
</comment>
<dbReference type="InterPro" id="IPR000182">
    <property type="entry name" value="GNAT_dom"/>
</dbReference>
<dbReference type="RefSeq" id="WP_179667557.1">
    <property type="nucleotide sequence ID" value="NZ_JACCFP010000001.1"/>
</dbReference>
<organism evidence="5 6">
    <name type="scientific">Nocardioides thalensis</name>
    <dbReference type="NCBI Taxonomy" id="1914755"/>
    <lineage>
        <taxon>Bacteria</taxon>
        <taxon>Bacillati</taxon>
        <taxon>Actinomycetota</taxon>
        <taxon>Actinomycetes</taxon>
        <taxon>Propionibacteriales</taxon>
        <taxon>Nocardioidaceae</taxon>
        <taxon>Nocardioides</taxon>
    </lineage>
</organism>
<keyword evidence="2" id="KW-0012">Acyltransferase</keyword>
<evidence type="ECO:0000259" key="4">
    <source>
        <dbReference type="PROSITE" id="PS51186"/>
    </source>
</evidence>
<proteinExistence type="predicted"/>
<dbReference type="EMBL" id="JACCFP010000001">
    <property type="protein sequence ID" value="NYJ01031.1"/>
    <property type="molecule type" value="Genomic_DNA"/>
</dbReference>
<dbReference type="SUPFAM" id="SSF55729">
    <property type="entry name" value="Acyl-CoA N-acyltransferases (Nat)"/>
    <property type="match status" value="1"/>
</dbReference>
<evidence type="ECO:0000313" key="6">
    <source>
        <dbReference type="Proteomes" id="UP000530424"/>
    </source>
</evidence>
<dbReference type="Proteomes" id="UP000530424">
    <property type="component" value="Unassembled WGS sequence"/>
</dbReference>
<dbReference type="InterPro" id="IPR050832">
    <property type="entry name" value="Bact_Acetyltransf"/>
</dbReference>
<dbReference type="PANTHER" id="PTHR43877">
    <property type="entry name" value="AMINOALKYLPHOSPHONATE N-ACETYLTRANSFERASE-RELATED-RELATED"/>
    <property type="match status" value="1"/>
</dbReference>
<gene>
    <name evidence="5" type="ORF">HNR19_001729</name>
</gene>
<accession>A0A853C1H6</accession>
<evidence type="ECO:0000256" key="1">
    <source>
        <dbReference type="ARBA" id="ARBA00022679"/>
    </source>
</evidence>
<name>A0A853C1H6_9ACTN</name>
<dbReference type="PANTHER" id="PTHR43877:SF1">
    <property type="entry name" value="ACETYLTRANSFERASE"/>
    <property type="match status" value="1"/>
</dbReference>
<dbReference type="InterPro" id="IPR016181">
    <property type="entry name" value="Acyl_CoA_acyltransferase"/>
</dbReference>
<dbReference type="Gene3D" id="3.40.630.30">
    <property type="match status" value="1"/>
</dbReference>
<evidence type="ECO:0000256" key="2">
    <source>
        <dbReference type="ARBA" id="ARBA00023315"/>
    </source>
</evidence>
<dbReference type="AlphaFoldDB" id="A0A853C1H6"/>
<dbReference type="Pfam" id="PF00583">
    <property type="entry name" value="Acetyltransf_1"/>
    <property type="match status" value="1"/>
</dbReference>
<dbReference type="PROSITE" id="PS51186">
    <property type="entry name" value="GNAT"/>
    <property type="match status" value="1"/>
</dbReference>